<dbReference type="PANTHER" id="PTHR46098:SF1">
    <property type="entry name" value="TRNA (CYTOSINE(38)-C(5))-METHYLTRANSFERASE"/>
    <property type="match status" value="1"/>
</dbReference>
<proteinExistence type="inferred from homology"/>
<keyword evidence="2 6" id="KW-0489">Methyltransferase</keyword>
<evidence type="ECO:0000256" key="2">
    <source>
        <dbReference type="ARBA" id="ARBA00022603"/>
    </source>
</evidence>
<evidence type="ECO:0000256" key="6">
    <source>
        <dbReference type="PROSITE-ProRule" id="PRU01016"/>
    </source>
</evidence>
<dbReference type="Proteomes" id="UP000199690">
    <property type="component" value="Unassembled WGS sequence"/>
</dbReference>
<reference evidence="8" key="2">
    <citation type="submission" date="2016-10" db="EMBL/GenBank/DDBJ databases">
        <authorList>
            <person name="de Groot N.N."/>
        </authorList>
    </citation>
    <scope>NUCLEOTIDE SEQUENCE [LARGE SCALE GENOMIC DNA]</scope>
    <source>
        <strain evidence="8">ATCC 20501</strain>
    </source>
</reference>
<dbReference type="SUPFAM" id="SSF53335">
    <property type="entry name" value="S-adenosyl-L-methionine-dependent methyltransferases"/>
    <property type="match status" value="1"/>
</dbReference>
<dbReference type="GO" id="GO:0032259">
    <property type="term" value="P:methylation"/>
    <property type="evidence" value="ECO:0007669"/>
    <property type="project" value="UniProtKB-KW"/>
</dbReference>
<dbReference type="InterPro" id="IPR050750">
    <property type="entry name" value="C5-MTase"/>
</dbReference>
<evidence type="ECO:0000313" key="9">
    <source>
        <dbReference type="EMBL" id="SFD23840.1"/>
    </source>
</evidence>
<dbReference type="AlphaFoldDB" id="A0A1H6EP28"/>
<gene>
    <name evidence="8" type="ORF">SAMN02982929_07184</name>
    <name evidence="9" type="ORF">SAMN05216506_103185</name>
</gene>
<dbReference type="GO" id="GO:0003886">
    <property type="term" value="F:DNA (cytosine-5-)-methyltransferase activity"/>
    <property type="evidence" value="ECO:0007669"/>
    <property type="project" value="UniProtKB-EC"/>
</dbReference>
<feature type="active site" evidence="6">
    <location>
        <position position="79"/>
    </location>
</feature>
<evidence type="ECO:0000256" key="3">
    <source>
        <dbReference type="ARBA" id="ARBA00022679"/>
    </source>
</evidence>
<dbReference type="InterPro" id="IPR001525">
    <property type="entry name" value="C5_MeTfrase"/>
</dbReference>
<protein>
    <recommendedName>
        <fullName evidence="1">DNA (cytosine-5-)-methyltransferase</fullName>
        <ecNumber evidence="1">2.1.1.37</ecNumber>
    </recommendedName>
</protein>
<dbReference type="InterPro" id="IPR018117">
    <property type="entry name" value="C5_DNA_meth_AS"/>
</dbReference>
<dbReference type="GO" id="GO:0009307">
    <property type="term" value="P:DNA restriction-modification system"/>
    <property type="evidence" value="ECO:0007669"/>
    <property type="project" value="UniProtKB-KW"/>
</dbReference>
<accession>A0A1H6EP28</accession>
<dbReference type="InterPro" id="IPR029063">
    <property type="entry name" value="SAM-dependent_MTases_sf"/>
</dbReference>
<evidence type="ECO:0000256" key="1">
    <source>
        <dbReference type="ARBA" id="ARBA00011975"/>
    </source>
</evidence>
<dbReference type="Gene3D" id="3.40.50.150">
    <property type="entry name" value="Vaccinia Virus protein VP39"/>
    <property type="match status" value="1"/>
</dbReference>
<keyword evidence="5" id="KW-0680">Restriction system</keyword>
<keyword evidence="10" id="KW-1185">Reference proteome</keyword>
<keyword evidence="4 6" id="KW-0949">S-adenosyl-L-methionine</keyword>
<dbReference type="Proteomes" id="UP000236729">
    <property type="component" value="Unassembled WGS sequence"/>
</dbReference>
<comment type="similarity">
    <text evidence="6">Belongs to the class I-like SAM-binding methyltransferase superfamily. C5-methyltransferase family.</text>
</comment>
<dbReference type="PRINTS" id="PR00105">
    <property type="entry name" value="C5METTRFRASE"/>
</dbReference>
<dbReference type="PROSITE" id="PS00094">
    <property type="entry name" value="C5_MTASE_1"/>
    <property type="match status" value="1"/>
</dbReference>
<feature type="region of interest" description="Disordered" evidence="7">
    <location>
        <begin position="199"/>
        <end position="219"/>
    </location>
</feature>
<evidence type="ECO:0000313" key="10">
    <source>
        <dbReference type="Proteomes" id="UP000199690"/>
    </source>
</evidence>
<dbReference type="EMBL" id="FNVB01000021">
    <property type="protein sequence ID" value="SEG98685.1"/>
    <property type="molecule type" value="Genomic_DNA"/>
</dbReference>
<reference evidence="10 11" key="1">
    <citation type="submission" date="2016-10" db="EMBL/GenBank/DDBJ databases">
        <authorList>
            <person name="Varghese N."/>
            <person name="Submissions S."/>
        </authorList>
    </citation>
    <scope>NUCLEOTIDE SEQUENCE [LARGE SCALE GENOMIC DNA]</scope>
    <source>
        <strain evidence="11">ATCC 20501</strain>
        <strain evidence="9 10">CGMCC 4.3529</strain>
    </source>
</reference>
<dbReference type="SMR" id="A0A1H6EP28"/>
<evidence type="ECO:0000256" key="7">
    <source>
        <dbReference type="SAM" id="MobiDB-lite"/>
    </source>
</evidence>
<dbReference type="EC" id="2.1.1.37" evidence="1"/>
<evidence type="ECO:0000256" key="5">
    <source>
        <dbReference type="ARBA" id="ARBA00022747"/>
    </source>
</evidence>
<sequence length="246" mass="26338">MNSSPRAGSLCTGYGGLDMAVERVFGAELTWYSDIDPGPIRLLEHHYPTIPNIGDLTTVDWQQLAETMPVDILTAGYPCQPFSVAGKKQGANDDRHIWPHIAEGIRVLRPRIVVLENVANHLRIGFPDVLGDLAALGYHASWGVVRASDAGAPHHRARLFVVAADPNGFRHQWTEKDAETGGGGQISVLRFTFLPTPTANLGSNGGPQPPEKRRAGNHSVSIEDVVAFLPRSSGVSTAPRSSAGAA</sequence>
<evidence type="ECO:0000313" key="11">
    <source>
        <dbReference type="Proteomes" id="UP000236729"/>
    </source>
</evidence>
<name>A0A1H6EP28_9PSEU</name>
<keyword evidence="3 6" id="KW-0808">Transferase</keyword>
<dbReference type="PROSITE" id="PS51679">
    <property type="entry name" value="SAM_MT_C5"/>
    <property type="match status" value="1"/>
</dbReference>
<dbReference type="EMBL" id="FOME01000003">
    <property type="protein sequence ID" value="SFD23840.1"/>
    <property type="molecule type" value="Genomic_DNA"/>
</dbReference>
<evidence type="ECO:0000256" key="4">
    <source>
        <dbReference type="ARBA" id="ARBA00022691"/>
    </source>
</evidence>
<evidence type="ECO:0000313" key="8">
    <source>
        <dbReference type="EMBL" id="SEG98685.1"/>
    </source>
</evidence>
<dbReference type="PANTHER" id="PTHR46098">
    <property type="entry name" value="TRNA (CYTOSINE(38)-C(5))-METHYLTRANSFERASE"/>
    <property type="match status" value="1"/>
</dbReference>
<dbReference type="Pfam" id="PF00145">
    <property type="entry name" value="DNA_methylase"/>
    <property type="match status" value="1"/>
</dbReference>
<organism evidence="8 11">
    <name type="scientific">Saccharopolyspora kobensis</name>
    <dbReference type="NCBI Taxonomy" id="146035"/>
    <lineage>
        <taxon>Bacteria</taxon>
        <taxon>Bacillati</taxon>
        <taxon>Actinomycetota</taxon>
        <taxon>Actinomycetes</taxon>
        <taxon>Pseudonocardiales</taxon>
        <taxon>Pseudonocardiaceae</taxon>
        <taxon>Saccharopolyspora</taxon>
    </lineage>
</organism>
<accession>A0A1I1R0N9</accession>
<dbReference type="RefSeq" id="WP_093350625.1">
    <property type="nucleotide sequence ID" value="NZ_FNVB01000021.1"/>
</dbReference>